<evidence type="ECO:0000313" key="3">
    <source>
        <dbReference type="Proteomes" id="UP001159363"/>
    </source>
</evidence>
<dbReference type="EMBL" id="JARBHB010000011">
    <property type="protein sequence ID" value="KAJ8872119.1"/>
    <property type="molecule type" value="Genomic_DNA"/>
</dbReference>
<feature type="compositionally biased region" description="Basic and acidic residues" evidence="1">
    <location>
        <begin position="656"/>
        <end position="665"/>
    </location>
</feature>
<evidence type="ECO:0000256" key="1">
    <source>
        <dbReference type="SAM" id="MobiDB-lite"/>
    </source>
</evidence>
<evidence type="ECO:0000313" key="2">
    <source>
        <dbReference type="EMBL" id="KAJ8872119.1"/>
    </source>
</evidence>
<proteinExistence type="predicted"/>
<keyword evidence="3" id="KW-1185">Reference proteome</keyword>
<feature type="compositionally biased region" description="Basic and acidic residues" evidence="1">
    <location>
        <begin position="717"/>
        <end position="726"/>
    </location>
</feature>
<name>A0ABQ9GJD9_9NEOP</name>
<protein>
    <submittedName>
        <fullName evidence="2">Uncharacterized protein</fullName>
    </submittedName>
</protein>
<sequence length="1005" mass="113043">MGGKYFLRKSRSCRVARVIPNGAAVTQWLEHTIVISGPKFHTSEAAGRNQQFINKPADETWNPLKIEITMAGQRFQTTFSRMGIQSLTATLPHSRSHEKTSEQQLLLRSKNLPTSLTKAVYVYTAVCGWLFVPASGCRHVNLKKIVHSIERVPGVYGAWQAWVIDLKALLRHITRRRRRSEVVGHLSGYIWGMGDRAVVWDPLSSRVLTDLPTLPGLVKTNKCWPCCLLGIGGIRPNSAPSGVEASLCSEEELGLRKCSNRDLVSELQIWGFTVLINRVLKWLSDRENIGNSVVAKRKLCRVHAQLTKRVAQSVFMQSAFEDENLYSWNGTESLKCENACVELCVSKGTMDTLGVPSRGEYPWATTRLLVSEAGDKESWGEIVVRCRGSCTPAINVNDADHRLEFRIVLFTPYSHYTSDLKPENLIENMDLVILDRIDRAGRPISKIVAARLTPAALALVLGGGGHYISTDLYRRKLSFGTKIRTKKWRNREIIAHKFSLTCARNVKRLLYMPYLGNKQTRHTCAKKRRIHCTLTCRSDSKDVFTLRKVVFAEAVQYQACALAYLDEPLHTTRRHATKQARALMPEISAPHQVRGTPRLASHWFAEYLTTSTRRCNKLPRVPVMTWNPRMERRWNARAGETGLPRENPPASGIVQHDSHMRKCRNEPAGDRTRIAAVGGERPSHCATAASGDVISMSLYVLSIRIQTRLQDRSIVQEKSYQDRHDPPNPSGRYSSSCGTSNNCNMSRYTGDVMAPPACDRGASALGRVESAAIPTISLSLSFTRCQGRSLPAGRQRLWSLDHVLIARTVEEKRLWRCHAARRPSSPIQLAEAPGKQRPRAPFDLRRQLVLHNKLETQPVAGRHVSVCNGNPGLLDINETIGITTATFQLTPTSPTVESKKGEWQSSYAIEALEIMCRLSARQCVRIQSKSWTLRVFYLLWQCTFSRSPGHCVSSTCQAMRIKLKSRTLHVVYMSGNTQQTQPVGELSARYLDCRQLWFKCHKIAI</sequence>
<accession>A0ABQ9GJD9</accession>
<gene>
    <name evidence="2" type="ORF">PR048_025721</name>
</gene>
<feature type="region of interest" description="Disordered" evidence="1">
    <location>
        <begin position="717"/>
        <end position="737"/>
    </location>
</feature>
<feature type="region of interest" description="Disordered" evidence="1">
    <location>
        <begin position="640"/>
        <end position="665"/>
    </location>
</feature>
<dbReference type="Proteomes" id="UP001159363">
    <property type="component" value="Chromosome 10"/>
</dbReference>
<comment type="caution">
    <text evidence="2">The sequence shown here is derived from an EMBL/GenBank/DDBJ whole genome shotgun (WGS) entry which is preliminary data.</text>
</comment>
<organism evidence="2 3">
    <name type="scientific">Dryococelus australis</name>
    <dbReference type="NCBI Taxonomy" id="614101"/>
    <lineage>
        <taxon>Eukaryota</taxon>
        <taxon>Metazoa</taxon>
        <taxon>Ecdysozoa</taxon>
        <taxon>Arthropoda</taxon>
        <taxon>Hexapoda</taxon>
        <taxon>Insecta</taxon>
        <taxon>Pterygota</taxon>
        <taxon>Neoptera</taxon>
        <taxon>Polyneoptera</taxon>
        <taxon>Phasmatodea</taxon>
        <taxon>Verophasmatodea</taxon>
        <taxon>Anareolatae</taxon>
        <taxon>Phasmatidae</taxon>
        <taxon>Eurycanthinae</taxon>
        <taxon>Dryococelus</taxon>
    </lineage>
</organism>
<reference evidence="2 3" key="1">
    <citation type="submission" date="2023-02" db="EMBL/GenBank/DDBJ databases">
        <title>LHISI_Scaffold_Assembly.</title>
        <authorList>
            <person name="Stuart O.P."/>
            <person name="Cleave R."/>
            <person name="Magrath M.J.L."/>
            <person name="Mikheyev A.S."/>
        </authorList>
    </citation>
    <scope>NUCLEOTIDE SEQUENCE [LARGE SCALE GENOMIC DNA]</scope>
    <source>
        <strain evidence="2">Daus_M_001</strain>
        <tissue evidence="2">Leg muscle</tissue>
    </source>
</reference>